<accession>A0AAD9N225</accession>
<evidence type="ECO:0000313" key="1">
    <source>
        <dbReference type="EMBL" id="KAK2154282.1"/>
    </source>
</evidence>
<organism evidence="1 2">
    <name type="scientific">Paralvinella palmiformis</name>
    <dbReference type="NCBI Taxonomy" id="53620"/>
    <lineage>
        <taxon>Eukaryota</taxon>
        <taxon>Metazoa</taxon>
        <taxon>Spiralia</taxon>
        <taxon>Lophotrochozoa</taxon>
        <taxon>Annelida</taxon>
        <taxon>Polychaeta</taxon>
        <taxon>Sedentaria</taxon>
        <taxon>Canalipalpata</taxon>
        <taxon>Terebellida</taxon>
        <taxon>Terebelliformia</taxon>
        <taxon>Alvinellidae</taxon>
        <taxon>Paralvinella</taxon>
    </lineage>
</organism>
<keyword evidence="2" id="KW-1185">Reference proteome</keyword>
<evidence type="ECO:0000313" key="2">
    <source>
        <dbReference type="Proteomes" id="UP001208570"/>
    </source>
</evidence>
<name>A0AAD9N225_9ANNE</name>
<dbReference type="Proteomes" id="UP001208570">
    <property type="component" value="Unassembled WGS sequence"/>
</dbReference>
<gene>
    <name evidence="1" type="ORF">LSH36_272g05070</name>
</gene>
<comment type="caution">
    <text evidence="1">The sequence shown here is derived from an EMBL/GenBank/DDBJ whole genome shotgun (WGS) entry which is preliminary data.</text>
</comment>
<reference evidence="1" key="1">
    <citation type="journal article" date="2023" name="Mol. Biol. Evol.">
        <title>Third-Generation Sequencing Reveals the Adaptive Role of the Epigenome in Three Deep-Sea Polychaetes.</title>
        <authorList>
            <person name="Perez M."/>
            <person name="Aroh O."/>
            <person name="Sun Y."/>
            <person name="Lan Y."/>
            <person name="Juniper S.K."/>
            <person name="Young C.R."/>
            <person name="Angers B."/>
            <person name="Qian P.Y."/>
        </authorList>
    </citation>
    <scope>NUCLEOTIDE SEQUENCE</scope>
    <source>
        <strain evidence="1">P08H-3</strain>
    </source>
</reference>
<protein>
    <submittedName>
        <fullName evidence="1">Uncharacterized protein</fullName>
    </submittedName>
</protein>
<dbReference type="AlphaFoldDB" id="A0AAD9N225"/>
<dbReference type="EMBL" id="JAODUP010000272">
    <property type="protein sequence ID" value="KAK2154282.1"/>
    <property type="molecule type" value="Genomic_DNA"/>
</dbReference>
<proteinExistence type="predicted"/>
<sequence length="216" mass="24861">MKRARKITAVEQAAAIYVHFFLLQAVEQLLLRSEAEKIYWHQYLAEYYQYYCTDPSYTFKDLPYHMYKGGLWKQMIQYYRTDQRSIVCPPFNKQKYLNLIRCERHTPDMMNLSRPVRLCQMCALKPGLASPLSVSTKTTCIICGTWIVSHPSMETVGRVCIRHCGRFGPTSDQCFYCERLIHGAGAMSTPGLLCQHCSFGNNANRCARLLESDSGV</sequence>